<dbReference type="GO" id="GO:0007010">
    <property type="term" value="P:cytoskeleton organization"/>
    <property type="evidence" value="ECO:0007669"/>
    <property type="project" value="TreeGrafter"/>
</dbReference>
<feature type="compositionally biased region" description="Pro residues" evidence="2">
    <location>
        <begin position="867"/>
        <end position="887"/>
    </location>
</feature>
<sequence length="1111" mass="122031">MAVLSLPLSFNNSFWSQDYRRGLEVLYGKLGQGVAENEEIVAFVRARANAEAALAESLMAPMPTGNKGTGFDADDGASLLMAFRGLQGESVSQGKLHESIAKELDTLVADPFDEWAQNYKERLRQNRATVVDGWLKSYEHAQADVLKLKNSYLSKMRRADESEDDARFAPTNEYQDKYTTSPRLGPRDSHRAPPQRTASVSERIAQRLKEIQRRSAGKAEARQESTFVNAAEAASPEKDAALEDGEQPPLAKVDKGKGKEVDQAVTASPPRIASPPPMSPPLPPSHLPADIHIPPPSSPMPPPPPSPIILAGLSLPPSAISGLLTRSAAELPLRPVRFPILGEYPDCFTGEELVTWLMENVEGFGDSFDKAEDAARELTEREGLLRRIGEFGNTFEASDEAFYQFRPKAFELGVIQQPQHVRSPITSPASATRNLAPIAEGLVKRSGNFVNLVQKALNANANGSADPPFVRLRKEAEAADRDYRIAVRKLDRQRLGLEERIEDTLKLLQRWEGDRLRAVKTVLLQYQGTLSNTPKALESSLERSATLIAAYQPESDLTALIERYRTGPFRPHPQIYESVSRDESDVVFGIDLRKWAEGGWDVINSGEEKKETDLVPPVLAAMLKGLGQSYEKLPSDAEKRKAWIYEVPLVAVHHLRESLNAIMPDQPIPEDLFKNYDIPVIASALKLWMLELDPPLGLWEGWDEFRKLYPTVGKSVKEDGEVSPEQHIQELQGALLRLPRVHLYVLDVVVAHLRNLIDSTTTEEPNEVYTTKLALTMGRTVLRPKFETEISVQDRHPTLLFMDLVNHYSEILPPTIAKKKRESERKIPLRKRTAPMDMRMSRSRISVSASASELLAVQERAKKQGEPLPPVPGADKSPAPPPAPEPQSKPAAPESIAPSETSHESASINTAETAATTVEDPDVPPRPAFKEPPPEDDDLPPRPNFKEPPPEDDEVPPRPNFTEPPPEDDEKVPSAAVIDATSPTKASSPQIPSPASGGRSPSHTSRAASPEDQPLTTGKASLSRNTSNDASRVRGPRSTRGPRTQGGSVSAIVSNLNRHSTAGSPTSPGFKPRSPGSPSRPSSVVNDRRNSVRRSGAFSRRNVASDAEGEQ</sequence>
<keyword evidence="1" id="KW-0175">Coiled coil</keyword>
<feature type="region of interest" description="Disordered" evidence="2">
    <location>
        <begin position="158"/>
        <end position="305"/>
    </location>
</feature>
<dbReference type="InterPro" id="IPR036390">
    <property type="entry name" value="WH_DNA-bd_sf"/>
</dbReference>
<dbReference type="Pfam" id="PF00610">
    <property type="entry name" value="DEP"/>
    <property type="match status" value="1"/>
</dbReference>
<dbReference type="OrthoDB" id="2155291at2759"/>
<feature type="compositionally biased region" description="Low complexity" evidence="2">
    <location>
        <begin position="1067"/>
        <end position="1085"/>
    </location>
</feature>
<evidence type="ECO:0000259" key="5">
    <source>
        <dbReference type="PROSITE" id="PS51741"/>
    </source>
</evidence>
<dbReference type="InterPro" id="IPR027267">
    <property type="entry name" value="AH/BAR_dom_sf"/>
</dbReference>
<dbReference type="PROSITE" id="PS51741">
    <property type="entry name" value="F_BAR"/>
    <property type="match status" value="1"/>
</dbReference>
<feature type="domain" description="DEP" evidence="3">
    <location>
        <begin position="327"/>
        <end position="407"/>
    </location>
</feature>
<dbReference type="AlphaFoldDB" id="A0A5C3N453"/>
<dbReference type="Pfam" id="PF00620">
    <property type="entry name" value="RhoGAP"/>
    <property type="match status" value="1"/>
</dbReference>
<dbReference type="SMART" id="SM00324">
    <property type="entry name" value="RhoGAP"/>
    <property type="match status" value="1"/>
</dbReference>
<feature type="domain" description="F-BAR" evidence="5">
    <location>
        <begin position="8"/>
        <end position="556"/>
    </location>
</feature>
<evidence type="ECO:0000313" key="6">
    <source>
        <dbReference type="EMBL" id="TFK51765.1"/>
    </source>
</evidence>
<dbReference type="GO" id="GO:0005886">
    <property type="term" value="C:plasma membrane"/>
    <property type="evidence" value="ECO:0007669"/>
    <property type="project" value="TreeGrafter"/>
</dbReference>
<feature type="compositionally biased region" description="Polar residues" evidence="2">
    <location>
        <begin position="1041"/>
        <end position="1066"/>
    </location>
</feature>
<evidence type="ECO:0000259" key="4">
    <source>
        <dbReference type="PROSITE" id="PS50238"/>
    </source>
</evidence>
<accession>A0A5C3N453</accession>
<dbReference type="Gene3D" id="1.10.10.10">
    <property type="entry name" value="Winged helix-like DNA-binding domain superfamily/Winged helix DNA-binding domain"/>
    <property type="match status" value="1"/>
</dbReference>
<dbReference type="InterPro" id="IPR000198">
    <property type="entry name" value="RhoGAP_dom"/>
</dbReference>
<dbReference type="PANTHER" id="PTHR23065:SF17">
    <property type="entry name" value="RHO-GTPASE-ACTIVATING PROTEIN RGD2"/>
    <property type="match status" value="1"/>
</dbReference>
<dbReference type="PROSITE" id="PS50186">
    <property type="entry name" value="DEP"/>
    <property type="match status" value="1"/>
</dbReference>
<evidence type="ECO:0000313" key="7">
    <source>
        <dbReference type="Proteomes" id="UP000305948"/>
    </source>
</evidence>
<feature type="region of interest" description="Disordered" evidence="2">
    <location>
        <begin position="861"/>
        <end position="1111"/>
    </location>
</feature>
<dbReference type="Pfam" id="PF00611">
    <property type="entry name" value="FCH"/>
    <property type="match status" value="1"/>
</dbReference>
<feature type="region of interest" description="Disordered" evidence="2">
    <location>
        <begin position="816"/>
        <end position="847"/>
    </location>
</feature>
<dbReference type="GO" id="GO:0000935">
    <property type="term" value="C:division septum"/>
    <property type="evidence" value="ECO:0007669"/>
    <property type="project" value="TreeGrafter"/>
</dbReference>
<organism evidence="6 7">
    <name type="scientific">Heliocybe sulcata</name>
    <dbReference type="NCBI Taxonomy" id="5364"/>
    <lineage>
        <taxon>Eukaryota</taxon>
        <taxon>Fungi</taxon>
        <taxon>Dikarya</taxon>
        <taxon>Basidiomycota</taxon>
        <taxon>Agaricomycotina</taxon>
        <taxon>Agaricomycetes</taxon>
        <taxon>Gloeophyllales</taxon>
        <taxon>Gloeophyllaceae</taxon>
        <taxon>Heliocybe</taxon>
    </lineage>
</organism>
<dbReference type="InterPro" id="IPR000591">
    <property type="entry name" value="DEP_dom"/>
</dbReference>
<feature type="compositionally biased region" description="Pro residues" evidence="2">
    <location>
        <begin position="272"/>
        <end position="286"/>
    </location>
</feature>
<dbReference type="InterPro" id="IPR001060">
    <property type="entry name" value="FCH_dom"/>
</dbReference>
<feature type="compositionally biased region" description="Basic and acidic residues" evidence="2">
    <location>
        <begin position="204"/>
        <end position="223"/>
    </location>
</feature>
<dbReference type="GO" id="GO:0007264">
    <property type="term" value="P:small GTPase-mediated signal transduction"/>
    <property type="evidence" value="ECO:0007669"/>
    <property type="project" value="TreeGrafter"/>
</dbReference>
<dbReference type="InterPro" id="IPR008936">
    <property type="entry name" value="Rho_GTPase_activation_prot"/>
</dbReference>
<dbReference type="InterPro" id="IPR031160">
    <property type="entry name" value="F_BAR_dom"/>
</dbReference>
<feature type="compositionally biased region" description="Polar residues" evidence="2">
    <location>
        <begin position="1014"/>
        <end position="1030"/>
    </location>
</feature>
<dbReference type="Gene3D" id="1.20.1270.60">
    <property type="entry name" value="Arfaptin homology (AH) domain/BAR domain"/>
    <property type="match status" value="2"/>
</dbReference>
<dbReference type="EMBL" id="ML213510">
    <property type="protein sequence ID" value="TFK51765.1"/>
    <property type="molecule type" value="Genomic_DNA"/>
</dbReference>
<feature type="compositionally biased region" description="Polar residues" evidence="2">
    <location>
        <begin position="981"/>
        <end position="990"/>
    </location>
</feature>
<dbReference type="InterPro" id="IPR036388">
    <property type="entry name" value="WH-like_DNA-bd_sf"/>
</dbReference>
<protein>
    <recommendedName>
        <fullName evidence="8">Rho-GAP domain-containing protein</fullName>
    </recommendedName>
</protein>
<evidence type="ECO:0000259" key="3">
    <source>
        <dbReference type="PROSITE" id="PS50186"/>
    </source>
</evidence>
<dbReference type="STRING" id="5364.A0A5C3N453"/>
<feature type="compositionally biased region" description="Polar residues" evidence="2">
    <location>
        <begin position="898"/>
        <end position="916"/>
    </location>
</feature>
<evidence type="ECO:0000256" key="2">
    <source>
        <dbReference type="SAM" id="MobiDB-lite"/>
    </source>
</evidence>
<dbReference type="GO" id="GO:0005737">
    <property type="term" value="C:cytoplasm"/>
    <property type="evidence" value="ECO:0007669"/>
    <property type="project" value="TreeGrafter"/>
</dbReference>
<keyword evidence="7" id="KW-1185">Reference proteome</keyword>
<feature type="compositionally biased region" description="Basic and acidic residues" evidence="2">
    <location>
        <begin position="252"/>
        <end position="262"/>
    </location>
</feature>
<evidence type="ECO:0000256" key="1">
    <source>
        <dbReference type="PROSITE-ProRule" id="PRU01077"/>
    </source>
</evidence>
<dbReference type="SUPFAM" id="SSF46785">
    <property type="entry name" value="Winged helix' DNA-binding domain"/>
    <property type="match status" value="1"/>
</dbReference>
<feature type="domain" description="Rho-GAP" evidence="4">
    <location>
        <begin position="601"/>
        <end position="812"/>
    </location>
</feature>
<name>A0A5C3N453_9AGAM</name>
<dbReference type="SUPFAM" id="SSF103657">
    <property type="entry name" value="BAR/IMD domain-like"/>
    <property type="match status" value="2"/>
</dbReference>
<dbReference type="Gene3D" id="1.10.555.10">
    <property type="entry name" value="Rho GTPase activation protein"/>
    <property type="match status" value="1"/>
</dbReference>
<dbReference type="PANTHER" id="PTHR23065">
    <property type="entry name" value="PROLINE-SERINE-THREONINE PHOSPHATASE INTERACTING PROTEIN 1"/>
    <property type="match status" value="1"/>
</dbReference>
<dbReference type="SUPFAM" id="SSF48350">
    <property type="entry name" value="GTPase activation domain, GAP"/>
    <property type="match status" value="1"/>
</dbReference>
<dbReference type="SMART" id="SM00049">
    <property type="entry name" value="DEP"/>
    <property type="match status" value="1"/>
</dbReference>
<feature type="compositionally biased region" description="Pro residues" evidence="2">
    <location>
        <begin position="293"/>
        <end position="305"/>
    </location>
</feature>
<reference evidence="6 7" key="1">
    <citation type="journal article" date="2019" name="Nat. Ecol. Evol.">
        <title>Megaphylogeny resolves global patterns of mushroom evolution.</title>
        <authorList>
            <person name="Varga T."/>
            <person name="Krizsan K."/>
            <person name="Foldi C."/>
            <person name="Dima B."/>
            <person name="Sanchez-Garcia M."/>
            <person name="Sanchez-Ramirez S."/>
            <person name="Szollosi G.J."/>
            <person name="Szarkandi J.G."/>
            <person name="Papp V."/>
            <person name="Albert L."/>
            <person name="Andreopoulos W."/>
            <person name="Angelini C."/>
            <person name="Antonin V."/>
            <person name="Barry K.W."/>
            <person name="Bougher N.L."/>
            <person name="Buchanan P."/>
            <person name="Buyck B."/>
            <person name="Bense V."/>
            <person name="Catcheside P."/>
            <person name="Chovatia M."/>
            <person name="Cooper J."/>
            <person name="Damon W."/>
            <person name="Desjardin D."/>
            <person name="Finy P."/>
            <person name="Geml J."/>
            <person name="Haridas S."/>
            <person name="Hughes K."/>
            <person name="Justo A."/>
            <person name="Karasinski D."/>
            <person name="Kautmanova I."/>
            <person name="Kiss B."/>
            <person name="Kocsube S."/>
            <person name="Kotiranta H."/>
            <person name="LaButti K.M."/>
            <person name="Lechner B.E."/>
            <person name="Liimatainen K."/>
            <person name="Lipzen A."/>
            <person name="Lukacs Z."/>
            <person name="Mihaltcheva S."/>
            <person name="Morgado L.N."/>
            <person name="Niskanen T."/>
            <person name="Noordeloos M.E."/>
            <person name="Ohm R.A."/>
            <person name="Ortiz-Santana B."/>
            <person name="Ovrebo C."/>
            <person name="Racz N."/>
            <person name="Riley R."/>
            <person name="Savchenko A."/>
            <person name="Shiryaev A."/>
            <person name="Soop K."/>
            <person name="Spirin V."/>
            <person name="Szebenyi C."/>
            <person name="Tomsovsky M."/>
            <person name="Tulloss R.E."/>
            <person name="Uehling J."/>
            <person name="Grigoriev I.V."/>
            <person name="Vagvolgyi C."/>
            <person name="Papp T."/>
            <person name="Martin F.M."/>
            <person name="Miettinen O."/>
            <person name="Hibbett D.S."/>
            <person name="Nagy L.G."/>
        </authorList>
    </citation>
    <scope>NUCLEOTIDE SEQUENCE [LARGE SCALE GENOMIC DNA]</scope>
    <source>
        <strain evidence="6 7">OMC1185</strain>
    </source>
</reference>
<dbReference type="Proteomes" id="UP000305948">
    <property type="component" value="Unassembled WGS sequence"/>
</dbReference>
<dbReference type="SMART" id="SM00055">
    <property type="entry name" value="FCH"/>
    <property type="match status" value="1"/>
</dbReference>
<dbReference type="PROSITE" id="PS50238">
    <property type="entry name" value="RHOGAP"/>
    <property type="match status" value="1"/>
</dbReference>
<evidence type="ECO:0008006" key="8">
    <source>
        <dbReference type="Google" id="ProtNLM"/>
    </source>
</evidence>
<proteinExistence type="predicted"/>
<dbReference type="GO" id="GO:0005096">
    <property type="term" value="F:GTPase activator activity"/>
    <property type="evidence" value="ECO:0007669"/>
    <property type="project" value="TreeGrafter"/>
</dbReference>
<gene>
    <name evidence="6" type="ORF">OE88DRAFT_1658375</name>
</gene>